<dbReference type="PANTHER" id="PTHR35005">
    <property type="entry name" value="3-DEHYDRO-SCYLLO-INOSOSE HYDROLASE"/>
    <property type="match status" value="1"/>
</dbReference>
<dbReference type="AlphaFoldDB" id="A0A7V5P1S9"/>
<evidence type="ECO:0000256" key="1">
    <source>
        <dbReference type="ARBA" id="ARBA00001947"/>
    </source>
</evidence>
<evidence type="ECO:0000256" key="3">
    <source>
        <dbReference type="ARBA" id="ARBA00022801"/>
    </source>
</evidence>
<comment type="cofactor">
    <cofactor evidence="1">
        <name>Zn(2+)</name>
        <dbReference type="ChEBI" id="CHEBI:29105"/>
    </cofactor>
</comment>
<comment type="similarity">
    <text evidence="5">Belongs to the creatininase superfamily.</text>
</comment>
<comment type="caution">
    <text evidence="6">The sequence shown here is derived from an EMBL/GenBank/DDBJ whole genome shotgun (WGS) entry which is preliminary data.</text>
</comment>
<sequence length="245" mass="27408">MLVTELTMEEFEAGLKKTRTIILPFGSVEEHGPHLPLGTDTLQMYELAKQAAQKYPLFVGPPVFYGLCRSTSEHPGTISIKGETLKQLALDLLRAYFRQGLRNFIILSGHAGGTHLAYLIDAGEEFIREQKEAKVAVASILDLLKTYAYELLETPQDSHAGELETSLMMHFYPALVKEALPEEEYPCFPKPILVRRKRNFWPGGVWGNPKRASAEKGRLFAEKLAEGIVTLAQKLETFSEEGKDA</sequence>
<reference evidence="6" key="1">
    <citation type="journal article" date="2020" name="mSystems">
        <title>Genome- and Community-Level Interaction Insights into Carbon Utilization and Element Cycling Functions of Hydrothermarchaeota in Hydrothermal Sediment.</title>
        <authorList>
            <person name="Zhou Z."/>
            <person name="Liu Y."/>
            <person name="Xu W."/>
            <person name="Pan J."/>
            <person name="Luo Z.H."/>
            <person name="Li M."/>
        </authorList>
    </citation>
    <scope>NUCLEOTIDE SEQUENCE [LARGE SCALE GENOMIC DNA]</scope>
    <source>
        <strain evidence="6">HyVt-533</strain>
    </source>
</reference>
<dbReference type="Pfam" id="PF02633">
    <property type="entry name" value="Creatininase"/>
    <property type="match status" value="1"/>
</dbReference>
<accession>A0A7V5P1S9</accession>
<dbReference type="InterPro" id="IPR024087">
    <property type="entry name" value="Creatininase-like_sf"/>
</dbReference>
<keyword evidence="2" id="KW-0479">Metal-binding</keyword>
<dbReference type="GO" id="GO:0009231">
    <property type="term" value="P:riboflavin biosynthetic process"/>
    <property type="evidence" value="ECO:0007669"/>
    <property type="project" value="TreeGrafter"/>
</dbReference>
<dbReference type="SUPFAM" id="SSF102215">
    <property type="entry name" value="Creatininase"/>
    <property type="match status" value="1"/>
</dbReference>
<dbReference type="PANTHER" id="PTHR35005:SF1">
    <property type="entry name" value="2-AMINO-5-FORMYLAMINO-6-RIBOSYLAMINOPYRIMIDIN-4(3H)-ONE 5'-MONOPHOSPHATE DEFORMYLASE"/>
    <property type="match status" value="1"/>
</dbReference>
<dbReference type="InterPro" id="IPR003785">
    <property type="entry name" value="Creatininase/forma_Hydrolase"/>
</dbReference>
<evidence type="ECO:0000256" key="5">
    <source>
        <dbReference type="ARBA" id="ARBA00024029"/>
    </source>
</evidence>
<evidence type="ECO:0000256" key="4">
    <source>
        <dbReference type="ARBA" id="ARBA00022833"/>
    </source>
</evidence>
<dbReference type="Gene3D" id="3.40.50.10310">
    <property type="entry name" value="Creatininase"/>
    <property type="match status" value="1"/>
</dbReference>
<dbReference type="GO" id="GO:0016811">
    <property type="term" value="F:hydrolase activity, acting on carbon-nitrogen (but not peptide) bonds, in linear amides"/>
    <property type="evidence" value="ECO:0007669"/>
    <property type="project" value="TreeGrafter"/>
</dbReference>
<dbReference type="Proteomes" id="UP000886101">
    <property type="component" value="Unassembled WGS sequence"/>
</dbReference>
<protein>
    <submittedName>
        <fullName evidence="6">Creatininase family protein</fullName>
    </submittedName>
</protein>
<dbReference type="EMBL" id="DROK01000300">
    <property type="protein sequence ID" value="HHI98196.1"/>
    <property type="molecule type" value="Genomic_DNA"/>
</dbReference>
<name>A0A7V5P1S9_9BACT</name>
<evidence type="ECO:0000256" key="2">
    <source>
        <dbReference type="ARBA" id="ARBA00022723"/>
    </source>
</evidence>
<keyword evidence="4" id="KW-0862">Zinc</keyword>
<proteinExistence type="inferred from homology"/>
<evidence type="ECO:0000313" key="6">
    <source>
        <dbReference type="EMBL" id="HHI98196.1"/>
    </source>
</evidence>
<gene>
    <name evidence="6" type="ORF">ENJ96_10185</name>
</gene>
<dbReference type="GO" id="GO:0046872">
    <property type="term" value="F:metal ion binding"/>
    <property type="evidence" value="ECO:0007669"/>
    <property type="project" value="UniProtKB-KW"/>
</dbReference>
<organism evidence="6">
    <name type="scientific">Thermodesulfatator atlanticus</name>
    <dbReference type="NCBI Taxonomy" id="501497"/>
    <lineage>
        <taxon>Bacteria</taxon>
        <taxon>Pseudomonadati</taxon>
        <taxon>Thermodesulfobacteriota</taxon>
        <taxon>Thermodesulfobacteria</taxon>
        <taxon>Thermodesulfobacteriales</taxon>
        <taxon>Thermodesulfatatoraceae</taxon>
        <taxon>Thermodesulfatator</taxon>
    </lineage>
</organism>
<keyword evidence="3" id="KW-0378">Hydrolase</keyword>